<evidence type="ECO:0008006" key="6">
    <source>
        <dbReference type="Google" id="ProtNLM"/>
    </source>
</evidence>
<feature type="region of interest" description="Disordered" evidence="1">
    <location>
        <begin position="287"/>
        <end position="321"/>
    </location>
</feature>
<organism evidence="4 5">
    <name type="scientific">Linum tenue</name>
    <dbReference type="NCBI Taxonomy" id="586396"/>
    <lineage>
        <taxon>Eukaryota</taxon>
        <taxon>Viridiplantae</taxon>
        <taxon>Streptophyta</taxon>
        <taxon>Embryophyta</taxon>
        <taxon>Tracheophyta</taxon>
        <taxon>Spermatophyta</taxon>
        <taxon>Magnoliopsida</taxon>
        <taxon>eudicotyledons</taxon>
        <taxon>Gunneridae</taxon>
        <taxon>Pentapetalae</taxon>
        <taxon>rosids</taxon>
        <taxon>fabids</taxon>
        <taxon>Malpighiales</taxon>
        <taxon>Linaceae</taxon>
        <taxon>Linum</taxon>
    </lineage>
</organism>
<protein>
    <recommendedName>
        <fullName evidence="6">DUF668 domain-containing protein</fullName>
    </recommendedName>
</protein>
<dbReference type="EMBL" id="CAMGYJ010000008">
    <property type="protein sequence ID" value="CAI0469438.1"/>
    <property type="molecule type" value="Genomic_DNA"/>
</dbReference>
<evidence type="ECO:0000259" key="3">
    <source>
        <dbReference type="Pfam" id="PF11961"/>
    </source>
</evidence>
<dbReference type="Pfam" id="PF05003">
    <property type="entry name" value="DUF668"/>
    <property type="match status" value="1"/>
</dbReference>
<dbReference type="Pfam" id="PF11961">
    <property type="entry name" value="DUF3475"/>
    <property type="match status" value="1"/>
</dbReference>
<evidence type="ECO:0000256" key="1">
    <source>
        <dbReference type="SAM" id="MobiDB-lite"/>
    </source>
</evidence>
<dbReference type="PANTHER" id="PTHR31371:SF4">
    <property type="entry name" value="DUF668 DOMAIN-CONTAINING PROTEIN"/>
    <property type="match status" value="1"/>
</dbReference>
<reference evidence="4" key="1">
    <citation type="submission" date="2022-08" db="EMBL/GenBank/DDBJ databases">
        <authorList>
            <person name="Gutierrez-Valencia J."/>
        </authorList>
    </citation>
    <scope>NUCLEOTIDE SEQUENCE</scope>
</reference>
<evidence type="ECO:0000313" key="5">
    <source>
        <dbReference type="Proteomes" id="UP001154282"/>
    </source>
</evidence>
<sequence length="544" mass="62078">MVVDSWLGNFIRHSRKAVPPEADRAIIGVLAFEVSKLMSKVVNLWRFLGDGETRTLRDDVVGTIGVRMLVSGDGDYLMELALDEILDNFAEVSVSVAELGRKCADPRFSRFDMFVSDPIRNHLEWFGWEYRPKKMERKVKKMERFAGVMVVLAQELDVLAELERSRRRMLGNPKTDPIKLLESQQRVLWHRTEIRNFRAISPWIRSYDYVVRLLVRSLLTILERIKTVCQINRIAFRRKSRNPAGGPALTRSQSMSSIMKHYYAVHPSPGVGSPTRKKFRYRHEQGKIGHLEPSPPPSPPRGCHHRRSRTRLSDVGGLNGCMHSNRDRNQIGSSLRHVSNSPVVAGGKEEAEQQASCSSSTVVAEAIYSKLAFLGSKRRQLINPAPTTLGDAGLYLHYANLITVIEKMVSAPHEIESTSRDELYGMLPGSLRSVLRKRLRDHATCRVSSVGYDATVAAAWRQTVARVLEWLLPLAHNMLRWQAVRNFEREHHEEADSKTHVLLVQTLYFADRAKTEAAIVELIVGLDYLYRISKRLEEMRLDRR</sequence>
<feature type="domain" description="DUF668" evidence="2">
    <location>
        <begin position="388"/>
        <end position="480"/>
    </location>
</feature>
<proteinExistence type="predicted"/>
<keyword evidence="5" id="KW-1185">Reference proteome</keyword>
<dbReference type="InterPro" id="IPR021864">
    <property type="entry name" value="DUF3475"/>
</dbReference>
<name>A0AAV0PDV6_9ROSI</name>
<evidence type="ECO:0000259" key="2">
    <source>
        <dbReference type="Pfam" id="PF05003"/>
    </source>
</evidence>
<dbReference type="PANTHER" id="PTHR31371">
    <property type="entry name" value="BNAC09G50660D PROTEIN"/>
    <property type="match status" value="1"/>
</dbReference>
<accession>A0AAV0PDV6</accession>
<dbReference type="InterPro" id="IPR007700">
    <property type="entry name" value="DUF668"/>
</dbReference>
<dbReference type="AlphaFoldDB" id="A0AAV0PDV6"/>
<comment type="caution">
    <text evidence="4">The sequence shown here is derived from an EMBL/GenBank/DDBJ whole genome shotgun (WGS) entry which is preliminary data.</text>
</comment>
<evidence type="ECO:0000313" key="4">
    <source>
        <dbReference type="EMBL" id="CAI0469438.1"/>
    </source>
</evidence>
<dbReference type="GO" id="GO:0045927">
    <property type="term" value="P:positive regulation of growth"/>
    <property type="evidence" value="ECO:0007669"/>
    <property type="project" value="InterPro"/>
</dbReference>
<dbReference type="Proteomes" id="UP001154282">
    <property type="component" value="Unassembled WGS sequence"/>
</dbReference>
<feature type="domain" description="DUF3475" evidence="3">
    <location>
        <begin position="29"/>
        <end position="85"/>
    </location>
</feature>
<gene>
    <name evidence="4" type="ORF">LITE_LOCUS38165</name>
</gene>